<evidence type="ECO:0000313" key="1">
    <source>
        <dbReference type="EMBL" id="DAF92048.1"/>
    </source>
</evidence>
<proteinExistence type="predicted"/>
<sequence length="43" mass="4769">MHPLFALLEANQLSAEKQKGYLAFVGLLLLALDLYQQVAVQPI</sequence>
<accession>A0A8S5UC52</accession>
<protein>
    <submittedName>
        <fullName evidence="1">Uncharacterized protein</fullName>
    </submittedName>
</protein>
<name>A0A8S5UC52_9CAUD</name>
<reference evidence="1" key="1">
    <citation type="journal article" date="2021" name="Proc. Natl. Acad. Sci. U.S.A.">
        <title>A Catalog of Tens of Thousands of Viruses from Human Metagenomes Reveals Hidden Associations with Chronic Diseases.</title>
        <authorList>
            <person name="Tisza M.J."/>
            <person name="Buck C.B."/>
        </authorList>
    </citation>
    <scope>NUCLEOTIDE SEQUENCE</scope>
    <source>
        <strain evidence="1">CtZkC8</strain>
    </source>
</reference>
<organism evidence="1">
    <name type="scientific">Podoviridae sp. ctZkC8</name>
    <dbReference type="NCBI Taxonomy" id="2825259"/>
    <lineage>
        <taxon>Viruses</taxon>
        <taxon>Duplodnaviria</taxon>
        <taxon>Heunggongvirae</taxon>
        <taxon>Uroviricota</taxon>
        <taxon>Caudoviricetes</taxon>
    </lineage>
</organism>
<dbReference type="EMBL" id="BK016062">
    <property type="protein sequence ID" value="DAF92048.1"/>
    <property type="molecule type" value="Genomic_DNA"/>
</dbReference>